<keyword evidence="7" id="KW-0443">Lipid metabolism</keyword>
<name>A0A914UUK8_9BILA</name>
<keyword evidence="6 11" id="KW-1133">Transmembrane helix</keyword>
<dbReference type="WBParaSite" id="PSAMB.scaffold1268size33587.g12075.t1">
    <property type="protein sequence ID" value="PSAMB.scaffold1268size33587.g12075.t1"/>
    <property type="gene ID" value="PSAMB.scaffold1268size33587.g12075"/>
</dbReference>
<comment type="subcellular location">
    <subcellularLocation>
        <location evidence="2">Cytoplasm</location>
    </subcellularLocation>
    <subcellularLocation>
        <location evidence="1">Nucleus membrane</location>
        <topology evidence="1">Multi-pass membrane protein</topology>
    </subcellularLocation>
</comment>
<dbReference type="AlphaFoldDB" id="A0A914UUK8"/>
<reference evidence="13" key="1">
    <citation type="submission" date="2022-11" db="UniProtKB">
        <authorList>
            <consortium name="WormBaseParasite"/>
        </authorList>
    </citation>
    <scope>IDENTIFICATION</scope>
</reference>
<accession>A0A914UUK8</accession>
<dbReference type="GO" id="GO:0005737">
    <property type="term" value="C:cytoplasm"/>
    <property type="evidence" value="ECO:0007669"/>
    <property type="project" value="UniProtKB-SubCell"/>
</dbReference>
<dbReference type="GO" id="GO:0031965">
    <property type="term" value="C:nuclear membrane"/>
    <property type="evidence" value="ECO:0007669"/>
    <property type="project" value="UniProtKB-SubCell"/>
</dbReference>
<keyword evidence="8 11" id="KW-0472">Membrane</keyword>
<evidence type="ECO:0000256" key="11">
    <source>
        <dbReference type="SAM" id="Phobius"/>
    </source>
</evidence>
<evidence type="ECO:0000256" key="3">
    <source>
        <dbReference type="ARBA" id="ARBA00010998"/>
    </source>
</evidence>
<organism evidence="12 13">
    <name type="scientific">Plectus sambesii</name>
    <dbReference type="NCBI Taxonomy" id="2011161"/>
    <lineage>
        <taxon>Eukaryota</taxon>
        <taxon>Metazoa</taxon>
        <taxon>Ecdysozoa</taxon>
        <taxon>Nematoda</taxon>
        <taxon>Chromadorea</taxon>
        <taxon>Plectida</taxon>
        <taxon>Plectina</taxon>
        <taxon>Plectoidea</taxon>
        <taxon>Plectidae</taxon>
        <taxon>Plectus</taxon>
    </lineage>
</organism>
<keyword evidence="12" id="KW-1185">Reference proteome</keyword>
<dbReference type="Proteomes" id="UP000887566">
    <property type="component" value="Unplaced"/>
</dbReference>
<keyword evidence="4" id="KW-0963">Cytoplasm</keyword>
<proteinExistence type="inferred from homology"/>
<protein>
    <recommendedName>
        <fullName evidence="10">Transmembrane protein 188</fullName>
    </recommendedName>
</protein>
<sequence length="135" mass="14987">MMDDTTASTACEDLKAFERRLTEVVAHMQPAASRWRVVLVIAFLCTVYSAYFWVMDPSIREVGLYESLTNHVLFAISLPTLLVLFIAVGIHKRVVGPSIIASRCRQVLSDFNLSCDDSGKLILKPAQRSNGLNSP</sequence>
<feature type="transmembrane region" description="Helical" evidence="11">
    <location>
        <begin position="37"/>
        <end position="54"/>
    </location>
</feature>
<evidence type="ECO:0000256" key="6">
    <source>
        <dbReference type="ARBA" id="ARBA00022989"/>
    </source>
</evidence>
<dbReference type="PANTHER" id="PTHR20996:SF1">
    <property type="entry name" value="NUCLEAR ENVELOPE PHOSPHATASE-REGULATORY SUBUNIT 1"/>
    <property type="match status" value="1"/>
</dbReference>
<evidence type="ECO:0000256" key="7">
    <source>
        <dbReference type="ARBA" id="ARBA00023098"/>
    </source>
</evidence>
<evidence type="ECO:0000256" key="4">
    <source>
        <dbReference type="ARBA" id="ARBA00022490"/>
    </source>
</evidence>
<keyword evidence="5 11" id="KW-0812">Transmembrane</keyword>
<dbReference type="GO" id="GO:0006629">
    <property type="term" value="P:lipid metabolic process"/>
    <property type="evidence" value="ECO:0007669"/>
    <property type="project" value="UniProtKB-KW"/>
</dbReference>
<evidence type="ECO:0000256" key="2">
    <source>
        <dbReference type="ARBA" id="ARBA00004496"/>
    </source>
</evidence>
<evidence type="ECO:0000256" key="9">
    <source>
        <dbReference type="ARBA" id="ARBA00023242"/>
    </source>
</evidence>
<evidence type="ECO:0000256" key="8">
    <source>
        <dbReference type="ARBA" id="ARBA00023136"/>
    </source>
</evidence>
<dbReference type="InterPro" id="IPR019168">
    <property type="entry name" value="NEP1-R1"/>
</dbReference>
<evidence type="ECO:0000256" key="5">
    <source>
        <dbReference type="ARBA" id="ARBA00022692"/>
    </source>
</evidence>
<dbReference type="Pfam" id="PF09771">
    <property type="entry name" value="Tmemb_18A"/>
    <property type="match status" value="1"/>
</dbReference>
<dbReference type="PANTHER" id="PTHR20996">
    <property type="entry name" value="NUCLEAR ENVELOPE PHOSPHATASE-REGULATORY SUBUNIT 1"/>
    <property type="match status" value="1"/>
</dbReference>
<evidence type="ECO:0000256" key="1">
    <source>
        <dbReference type="ARBA" id="ARBA00004232"/>
    </source>
</evidence>
<evidence type="ECO:0000313" key="12">
    <source>
        <dbReference type="Proteomes" id="UP000887566"/>
    </source>
</evidence>
<feature type="transmembrane region" description="Helical" evidence="11">
    <location>
        <begin position="74"/>
        <end position="95"/>
    </location>
</feature>
<evidence type="ECO:0000313" key="13">
    <source>
        <dbReference type="WBParaSite" id="PSAMB.scaffold1268size33587.g12075.t1"/>
    </source>
</evidence>
<dbReference type="GO" id="GO:0071595">
    <property type="term" value="C:Nem1-Spo7 phosphatase complex"/>
    <property type="evidence" value="ECO:0007669"/>
    <property type="project" value="InterPro"/>
</dbReference>
<evidence type="ECO:0000256" key="10">
    <source>
        <dbReference type="ARBA" id="ARBA00030458"/>
    </source>
</evidence>
<keyword evidence="9" id="KW-0539">Nucleus</keyword>
<comment type="similarity">
    <text evidence="3">Belongs to the CNEP1R1 family.</text>
</comment>